<dbReference type="EMBL" id="JADJMH010000005">
    <property type="protein sequence ID" value="MBK7674648.1"/>
    <property type="molecule type" value="Genomic_DNA"/>
</dbReference>
<keyword evidence="4" id="KW-1133">Transmembrane helix</keyword>
<evidence type="ECO:0000313" key="7">
    <source>
        <dbReference type="Proteomes" id="UP000697998"/>
    </source>
</evidence>
<gene>
    <name evidence="6" type="ORF">IPJ27_07670</name>
</gene>
<organism evidence="6 7">
    <name type="scientific">Candidatus Accumulibacter proximus</name>
    <dbReference type="NCBI Taxonomy" id="2954385"/>
    <lineage>
        <taxon>Bacteria</taxon>
        <taxon>Pseudomonadati</taxon>
        <taxon>Pseudomonadota</taxon>
        <taxon>Betaproteobacteria</taxon>
        <taxon>Candidatus Accumulibacter</taxon>
    </lineage>
</organism>
<dbReference type="InterPro" id="IPR027417">
    <property type="entry name" value="P-loop_NTPase"/>
</dbReference>
<evidence type="ECO:0000256" key="2">
    <source>
        <dbReference type="SAM" id="Coils"/>
    </source>
</evidence>
<dbReference type="PANTHER" id="PTHR19879">
    <property type="entry name" value="TRANSCRIPTION INITIATION FACTOR TFIID"/>
    <property type="match status" value="1"/>
</dbReference>
<reference evidence="6 7" key="1">
    <citation type="submission" date="2020-10" db="EMBL/GenBank/DDBJ databases">
        <title>Connecting structure to function with the recovery of over 1000 high-quality activated sludge metagenome-assembled genomes encoding full-length rRNA genes using long-read sequencing.</title>
        <authorList>
            <person name="Singleton C.M."/>
            <person name="Petriglieri F."/>
            <person name="Kristensen J.M."/>
            <person name="Kirkegaard R.H."/>
            <person name="Michaelsen T.Y."/>
            <person name="Andersen M.H."/>
            <person name="Karst S.M."/>
            <person name="Dueholm M.S."/>
            <person name="Nielsen P.H."/>
            <person name="Albertsen M."/>
        </authorList>
    </citation>
    <scope>NUCLEOTIDE SEQUENCE [LARGE SCALE GENOMIC DNA]</scope>
    <source>
        <strain evidence="6">EsbW_18-Q3-R4-48_BATAC.285</strain>
    </source>
</reference>
<feature type="region of interest" description="Disordered" evidence="3">
    <location>
        <begin position="1266"/>
        <end position="1303"/>
    </location>
</feature>
<keyword evidence="1" id="KW-0853">WD repeat</keyword>
<dbReference type="SMART" id="SM00320">
    <property type="entry name" value="WD40"/>
    <property type="match status" value="3"/>
</dbReference>
<feature type="coiled-coil region" evidence="2">
    <location>
        <begin position="473"/>
        <end position="530"/>
    </location>
</feature>
<evidence type="ECO:0000256" key="4">
    <source>
        <dbReference type="SAM" id="Phobius"/>
    </source>
</evidence>
<sequence>MSGEPTQGSAGLDPENPWPGLEAYDEASREFFSGRAAEADELLRRVLDEPVTVLFGKSGLGKSSLLRAGVFPRLREKGYLPTLVRLQVRPEAERLIDQVRIALIETLEALEVEHPASPIGESLWEYLHRSGLELWTKQNRLARPVFVFDQFEELFTLGRAIPGEVNAFREDLADLAENRIPASLALALEDRSLAQRELDLEAMPYKVVLSLREDYLADLEGWRTVMPSLRRNRMRLLPMGPEQAFQAVHNARTAHVMTEALAHRIVAFLAAGDATVPEGADDAGRTVEPALLSLFCRGLNEQRKAARETCITEAMVEGGKESIVSDFYRESLEPFPPRARQFVEDQLITEHGFRNSYSVEDALAYGFVTAQELERLVDGRLLRLEHHLGTDRVELTHDLLTKAVLEERDRRRMIEQEAKELRQRRRMHLVVGLSIGLVVVFLGLAIGAGVAWTGAKKALAGEAEAKRAVEAEKKKVVELAQATKDQLDALQKTYGELSIAQKGRAEQATLRETEQKRAKSKELAAHAETATNNDPRLAMLLALDGIKLVDTLDARTALLDASRFAWPVSTLDKQQMRGEAKGVALSPGGDNLAVYAEGGVITVWDIRRQPPVQTWAVARPVADVTFVAFSPDGQALAVARESSLDLFDAKTGNAVRSLAQSGVYGLRIVFSPDGQWLASLQQDETVRVWSRRTGHPLAEPAPAKDVLDIALLPDAKAIIGVGRAVDGAGRFGLFARRFDQGADGKWVPTDVDLGGCVRAHSVSPTIEHLSATTRASVCIYRTSNLAATPARNESDIGAIDDIVWSAGGKSFAQFLLSEEVVVAAGTPERPLRTSIMKGGVRYNLDNNTMQFSVSEDGGRIAMIDGGGSVQIHALANDKPFMSNLDEGTVAVAPDGRWIAMTRLPAPVVEVVRVDAIGREAPVRIPLAKAPEKLLAAKEGLIVMLPGERYQAPSANVFDPATGRLRFPPRGGEVSIIGPAAELLIVGPPVDSKGPPEIVRVSDGAAVTGWQEAGDAQGPPELFLLDPRGMVGVWRRQSGDQARADLSVFEASGTRLVYRGKIIDLPAASRRKVAMADDGHAILEQRTSGGPRLEWPISTSAPTRAGDASRARSVAAAPDAPIARKLVSPRGRYEIRKLQDERGKAGQFEVLTRPHGSLVRTLAGTEHRFSPDDRWLAVWNDPKASGVRLLDLATGETATTFTDVGFIDEVEFEAGGAIARVRHGKGTTLVPLERRLQESFAKRLVGGRTLTDDERCTYGLRPTAECRSQVAGARSPGAQQKTPAKPAQEGANPGPARAFTGPAS</sequence>
<dbReference type="Proteomes" id="UP000697998">
    <property type="component" value="Unassembled WGS sequence"/>
</dbReference>
<feature type="region of interest" description="Disordered" evidence="3">
    <location>
        <begin position="1089"/>
        <end position="1109"/>
    </location>
</feature>
<dbReference type="Gene3D" id="2.130.10.10">
    <property type="entry name" value="YVTN repeat-like/Quinoprotein amine dehydrogenase"/>
    <property type="match status" value="1"/>
</dbReference>
<dbReference type="SUPFAM" id="SSF52540">
    <property type="entry name" value="P-loop containing nucleoside triphosphate hydrolases"/>
    <property type="match status" value="1"/>
</dbReference>
<feature type="domain" description="Novel STAND NTPase 1" evidence="5">
    <location>
        <begin position="17"/>
        <end position="427"/>
    </location>
</feature>
<proteinExistence type="predicted"/>
<dbReference type="InterPro" id="IPR015943">
    <property type="entry name" value="WD40/YVTN_repeat-like_dom_sf"/>
</dbReference>
<dbReference type="Pfam" id="PF00400">
    <property type="entry name" value="WD40"/>
    <property type="match status" value="1"/>
</dbReference>
<dbReference type="SUPFAM" id="SSF82171">
    <property type="entry name" value="DPP6 N-terminal domain-like"/>
    <property type="match status" value="2"/>
</dbReference>
<feature type="transmembrane region" description="Helical" evidence="4">
    <location>
        <begin position="429"/>
        <end position="452"/>
    </location>
</feature>
<dbReference type="PROSITE" id="PS50082">
    <property type="entry name" value="WD_REPEATS_2"/>
    <property type="match status" value="1"/>
</dbReference>
<dbReference type="InterPro" id="IPR049052">
    <property type="entry name" value="nSTAND1"/>
</dbReference>
<comment type="caution">
    <text evidence="6">The sequence shown here is derived from an EMBL/GenBank/DDBJ whole genome shotgun (WGS) entry which is preliminary data.</text>
</comment>
<feature type="repeat" description="WD" evidence="1">
    <location>
        <begin position="668"/>
        <end position="699"/>
    </location>
</feature>
<protein>
    <recommendedName>
        <fullName evidence="5">Novel STAND NTPase 1 domain-containing protein</fullName>
    </recommendedName>
</protein>
<keyword evidence="4" id="KW-0472">Membrane</keyword>
<evidence type="ECO:0000259" key="5">
    <source>
        <dbReference type="Pfam" id="PF20703"/>
    </source>
</evidence>
<name>A0A935UGN8_9PROT</name>
<dbReference type="Pfam" id="PF20703">
    <property type="entry name" value="nSTAND1"/>
    <property type="match status" value="1"/>
</dbReference>
<accession>A0A935UGN8</accession>
<evidence type="ECO:0000313" key="6">
    <source>
        <dbReference type="EMBL" id="MBK7674648.1"/>
    </source>
</evidence>
<dbReference type="Gene3D" id="3.40.50.300">
    <property type="entry name" value="P-loop containing nucleotide triphosphate hydrolases"/>
    <property type="match status" value="1"/>
</dbReference>
<evidence type="ECO:0000256" key="1">
    <source>
        <dbReference type="PROSITE-ProRule" id="PRU00221"/>
    </source>
</evidence>
<dbReference type="PANTHER" id="PTHR19879:SF9">
    <property type="entry name" value="TRANSCRIPTION INITIATION FACTOR TFIID SUBUNIT 5"/>
    <property type="match status" value="1"/>
</dbReference>
<dbReference type="InterPro" id="IPR001680">
    <property type="entry name" value="WD40_rpt"/>
</dbReference>
<keyword evidence="2" id="KW-0175">Coiled coil</keyword>
<keyword evidence="4" id="KW-0812">Transmembrane</keyword>
<evidence type="ECO:0000256" key="3">
    <source>
        <dbReference type="SAM" id="MobiDB-lite"/>
    </source>
</evidence>